<evidence type="ECO:0000256" key="1">
    <source>
        <dbReference type="SAM" id="MobiDB-lite"/>
    </source>
</evidence>
<dbReference type="SUPFAM" id="SSF55781">
    <property type="entry name" value="GAF domain-like"/>
    <property type="match status" value="1"/>
</dbReference>
<evidence type="ECO:0000313" key="3">
    <source>
        <dbReference type="EMBL" id="CAK0740636.1"/>
    </source>
</evidence>
<feature type="region of interest" description="Disordered" evidence="1">
    <location>
        <begin position="255"/>
        <end position="289"/>
    </location>
</feature>
<dbReference type="InterPro" id="IPR029016">
    <property type="entry name" value="GAF-like_dom_sf"/>
</dbReference>
<feature type="transmembrane region" description="Helical" evidence="2">
    <location>
        <begin position="376"/>
        <end position="399"/>
    </location>
</feature>
<proteinExistence type="predicted"/>
<protein>
    <recommendedName>
        <fullName evidence="5">GAF domain-containing protein</fullName>
    </recommendedName>
</protein>
<evidence type="ECO:0008006" key="5">
    <source>
        <dbReference type="Google" id="ProtNLM"/>
    </source>
</evidence>
<evidence type="ECO:0000256" key="2">
    <source>
        <dbReference type="SAM" id="Phobius"/>
    </source>
</evidence>
<sequence length="527" mass="55825">MQQSLGQSTAEEELYCTVAASCRKVVPDACHTSLALADGEDKVSFYSLSEHTSGRHVYAMTLPLENTSAGLAMKFRWTVCTSKLGKRGLRRLDWLMLQRATAPGSMICLPILASQRVLGVLTIAAQSPTSACSAYKELQKFADILAPALAMREQRNEHKLVNGLLERLYPEHIRERLHEMQQPMHPPIPEQVVSVLQEAAWLPGGTLDGHKPPSTDIQHLSLSSSDPRPSSDGSSHSMCEINISSGSTAPAILGEQSSATQSSDSPTAGGQHVGMQQAEHMQAAQAVESCAEAHDAARAQDRGLPASCGHAAGSLQAVNWTGSSSSAEAAIWKMGEAGSGAYAPALVLEGAAVLTTALSLLAALCRCLPLLVGHEVMMAVTVSGLCCLGALLLVACPTLRPHRNAILTGTRIVRTAVFAGHLVLAPMPALPQAGLQLAVDSGAFLIATLALACQVPYRQHVMTQLVSFQLLFLADIARAVLQKVALGITVGNIAAQLLMGVLAPTIVLRWLELNRPAIQHSVRAKLC</sequence>
<keyword evidence="2" id="KW-1133">Transmembrane helix</keyword>
<comment type="caution">
    <text evidence="3">The sequence shown here is derived from an EMBL/GenBank/DDBJ whole genome shotgun (WGS) entry which is preliminary data.</text>
</comment>
<name>A0AAV1HSP0_9CHLO</name>
<organism evidence="3 4">
    <name type="scientific">Coccomyxa viridis</name>
    <dbReference type="NCBI Taxonomy" id="1274662"/>
    <lineage>
        <taxon>Eukaryota</taxon>
        <taxon>Viridiplantae</taxon>
        <taxon>Chlorophyta</taxon>
        <taxon>core chlorophytes</taxon>
        <taxon>Trebouxiophyceae</taxon>
        <taxon>Trebouxiophyceae incertae sedis</taxon>
        <taxon>Coccomyxaceae</taxon>
        <taxon>Coccomyxa</taxon>
    </lineage>
</organism>
<evidence type="ECO:0000313" key="4">
    <source>
        <dbReference type="Proteomes" id="UP001314263"/>
    </source>
</evidence>
<keyword evidence="2" id="KW-0812">Transmembrane</keyword>
<feature type="compositionally biased region" description="Low complexity" evidence="1">
    <location>
        <begin position="219"/>
        <end position="237"/>
    </location>
</feature>
<accession>A0AAV1HSP0</accession>
<keyword evidence="4" id="KW-1185">Reference proteome</keyword>
<dbReference type="AlphaFoldDB" id="A0AAV1HSP0"/>
<feature type="region of interest" description="Disordered" evidence="1">
    <location>
        <begin position="204"/>
        <end position="242"/>
    </location>
</feature>
<dbReference type="Proteomes" id="UP001314263">
    <property type="component" value="Unassembled WGS sequence"/>
</dbReference>
<reference evidence="3 4" key="1">
    <citation type="submission" date="2023-10" db="EMBL/GenBank/DDBJ databases">
        <authorList>
            <person name="Maclean D."/>
            <person name="Macfadyen A."/>
        </authorList>
    </citation>
    <scope>NUCLEOTIDE SEQUENCE [LARGE SCALE GENOMIC DNA]</scope>
</reference>
<dbReference type="Gene3D" id="3.30.450.40">
    <property type="match status" value="1"/>
</dbReference>
<gene>
    <name evidence="3" type="ORF">CVIRNUC_001265</name>
</gene>
<feature type="compositionally biased region" description="Low complexity" evidence="1">
    <location>
        <begin position="275"/>
        <end position="286"/>
    </location>
</feature>
<dbReference type="EMBL" id="CAUYUE010000002">
    <property type="protein sequence ID" value="CAK0740636.1"/>
    <property type="molecule type" value="Genomic_DNA"/>
</dbReference>
<feature type="transmembrane region" description="Helical" evidence="2">
    <location>
        <begin position="493"/>
        <end position="511"/>
    </location>
</feature>
<feature type="compositionally biased region" description="Polar residues" evidence="1">
    <location>
        <begin position="255"/>
        <end position="268"/>
    </location>
</feature>
<keyword evidence="2" id="KW-0472">Membrane</keyword>